<dbReference type="GO" id="GO:0005829">
    <property type="term" value="C:cytosol"/>
    <property type="evidence" value="ECO:0007669"/>
    <property type="project" value="TreeGrafter"/>
</dbReference>
<dbReference type="Gene3D" id="2.30.30.40">
    <property type="entry name" value="SH3 Domains"/>
    <property type="match status" value="1"/>
</dbReference>
<reference evidence="2 3" key="1">
    <citation type="submission" date="2017-10" db="EMBL/GenBank/DDBJ databases">
        <title>Novel microbial diversity and functional potential in the marine mammal oral microbiome.</title>
        <authorList>
            <person name="Dudek N.K."/>
            <person name="Sun C.L."/>
            <person name="Burstein D."/>
            <person name="Kantor R.S."/>
            <person name="Aliaga Goltsman D.S."/>
            <person name="Bik E.M."/>
            <person name="Thomas B.C."/>
            <person name="Banfield J.F."/>
            <person name="Relman D.A."/>
        </authorList>
    </citation>
    <scope>NUCLEOTIDE SEQUENCE [LARGE SCALE GENOMIC DNA]</scope>
    <source>
        <strain evidence="2">DOLJORAL78_47_16</strain>
    </source>
</reference>
<evidence type="ECO:0000313" key="3">
    <source>
        <dbReference type="Proteomes" id="UP000230821"/>
    </source>
</evidence>
<dbReference type="Pfam" id="PF01584">
    <property type="entry name" value="CheW"/>
    <property type="match status" value="1"/>
</dbReference>
<dbReference type="PROSITE" id="PS50851">
    <property type="entry name" value="CHEW"/>
    <property type="match status" value="1"/>
</dbReference>
<sequence length="170" mass="19186">MNEGIEEILEAVARREDRERASEIEEKTVQLVVFAFDDRFYAFYGELIQEIVTVTEIAYVPGMPDYLPGIINVRGEIESVLDLRRVFGLPSVPLTTQSRIVIGEVDAVRSGILVDSVEDVLEVPEESIQLAPSVLEVEFAEYIIGEATYKGHNLTLLDLKKIFRNLLKTE</sequence>
<dbReference type="EMBL" id="PDSK01000095">
    <property type="protein sequence ID" value="PIE33717.1"/>
    <property type="molecule type" value="Genomic_DNA"/>
</dbReference>
<dbReference type="GO" id="GO:0006935">
    <property type="term" value="P:chemotaxis"/>
    <property type="evidence" value="ECO:0007669"/>
    <property type="project" value="InterPro"/>
</dbReference>
<dbReference type="SMART" id="SM00260">
    <property type="entry name" value="CheW"/>
    <property type="match status" value="1"/>
</dbReference>
<dbReference type="InterPro" id="IPR036061">
    <property type="entry name" value="CheW-like_dom_sf"/>
</dbReference>
<dbReference type="Proteomes" id="UP000230821">
    <property type="component" value="Unassembled WGS sequence"/>
</dbReference>
<dbReference type="PANTHER" id="PTHR22617:SF23">
    <property type="entry name" value="CHEMOTAXIS PROTEIN CHEW"/>
    <property type="match status" value="1"/>
</dbReference>
<feature type="domain" description="CheW-like" evidence="1">
    <location>
        <begin position="28"/>
        <end position="168"/>
    </location>
</feature>
<dbReference type="GO" id="GO:0007165">
    <property type="term" value="P:signal transduction"/>
    <property type="evidence" value="ECO:0007669"/>
    <property type="project" value="InterPro"/>
</dbReference>
<evidence type="ECO:0000313" key="2">
    <source>
        <dbReference type="EMBL" id="PIE33717.1"/>
    </source>
</evidence>
<dbReference type="Gene3D" id="2.40.50.180">
    <property type="entry name" value="CheA-289, Domain 4"/>
    <property type="match status" value="1"/>
</dbReference>
<dbReference type="InterPro" id="IPR039315">
    <property type="entry name" value="CheW"/>
</dbReference>
<comment type="caution">
    <text evidence="2">The sequence shown here is derived from an EMBL/GenBank/DDBJ whole genome shotgun (WGS) entry which is preliminary data.</text>
</comment>
<gene>
    <name evidence="2" type="ORF">CSA56_10335</name>
</gene>
<evidence type="ECO:0000259" key="1">
    <source>
        <dbReference type="PROSITE" id="PS50851"/>
    </source>
</evidence>
<name>A0A2G6KDJ1_9BACT</name>
<dbReference type="AlphaFoldDB" id="A0A2G6KDJ1"/>
<dbReference type="InterPro" id="IPR002545">
    <property type="entry name" value="CheW-lke_dom"/>
</dbReference>
<dbReference type="PANTHER" id="PTHR22617">
    <property type="entry name" value="CHEMOTAXIS SENSOR HISTIDINE KINASE-RELATED"/>
    <property type="match status" value="1"/>
</dbReference>
<organism evidence="2 3">
    <name type="scientific">candidate division KSB3 bacterium</name>
    <dbReference type="NCBI Taxonomy" id="2044937"/>
    <lineage>
        <taxon>Bacteria</taxon>
        <taxon>candidate division KSB3</taxon>
    </lineage>
</organism>
<accession>A0A2G6KDJ1</accession>
<dbReference type="SUPFAM" id="SSF50341">
    <property type="entry name" value="CheW-like"/>
    <property type="match status" value="1"/>
</dbReference>
<protein>
    <submittedName>
        <fullName evidence="2">Chemotaxis protein CheW</fullName>
    </submittedName>
</protein>
<proteinExistence type="predicted"/>